<dbReference type="PANTHER" id="PTHR46583">
    <property type="entry name" value="REGULATOR OF G-PROTEIN SIGNALING 22"/>
    <property type="match status" value="1"/>
</dbReference>
<dbReference type="Gene3D" id="1.10.167.10">
    <property type="entry name" value="Regulator of G-protein Signalling 4, domain 2"/>
    <property type="match status" value="3"/>
</dbReference>
<feature type="domain" description="RGS" evidence="2">
    <location>
        <begin position="948"/>
        <end position="1054"/>
    </location>
</feature>
<dbReference type="InterPro" id="IPR036305">
    <property type="entry name" value="RGS_sf"/>
</dbReference>
<evidence type="ECO:0000259" key="2">
    <source>
        <dbReference type="PROSITE" id="PS50132"/>
    </source>
</evidence>
<dbReference type="FunCoup" id="A0A5F8GGM2">
    <property type="interactions" value="689"/>
</dbReference>
<accession>A0A5F8GGM2</accession>
<evidence type="ECO:0000256" key="1">
    <source>
        <dbReference type="SAM" id="MobiDB-lite"/>
    </source>
</evidence>
<reference evidence="3" key="3">
    <citation type="submission" date="2025-09" db="UniProtKB">
        <authorList>
            <consortium name="Ensembl"/>
        </authorList>
    </citation>
    <scope>IDENTIFICATION</scope>
</reference>
<dbReference type="GO" id="GO:0001965">
    <property type="term" value="F:G-protein alpha-subunit binding"/>
    <property type="evidence" value="ECO:0000318"/>
    <property type="project" value="GO_Central"/>
</dbReference>
<keyword evidence="4" id="KW-1185">Reference proteome</keyword>
<dbReference type="InParanoid" id="A0A5F8GGM2"/>
<dbReference type="Pfam" id="PF00615">
    <property type="entry name" value="RGS"/>
    <property type="match status" value="3"/>
</dbReference>
<dbReference type="CDD" id="cd08727">
    <property type="entry name" value="RGS_RGS22_2"/>
    <property type="match status" value="1"/>
</dbReference>
<dbReference type="Ensembl" id="ENSMODT00000056168.1">
    <property type="protein sequence ID" value="ENSMODP00000046326.1"/>
    <property type="gene ID" value="ENSMODG00000006332.4"/>
</dbReference>
<feature type="region of interest" description="Disordered" evidence="1">
    <location>
        <begin position="744"/>
        <end position="763"/>
    </location>
</feature>
<dbReference type="PANTHER" id="PTHR46583:SF1">
    <property type="entry name" value="REGULATOR OF G-PROTEIN SIGNALING 22"/>
    <property type="match status" value="1"/>
</dbReference>
<dbReference type="GO" id="GO:0009966">
    <property type="term" value="P:regulation of signal transduction"/>
    <property type="evidence" value="ECO:0007669"/>
    <property type="project" value="InterPro"/>
</dbReference>
<dbReference type="GO" id="GO:0005737">
    <property type="term" value="C:cytoplasm"/>
    <property type="evidence" value="ECO:0000318"/>
    <property type="project" value="GO_Central"/>
</dbReference>
<dbReference type="OMA" id="LMRSWYL"/>
<gene>
    <name evidence="3" type="primary">RGS22</name>
</gene>
<protein>
    <submittedName>
        <fullName evidence="3">Regulator of G protein signaling 22</fullName>
    </submittedName>
</protein>
<dbReference type="InterPro" id="IPR048075">
    <property type="entry name" value="RGS22_RGS_second"/>
</dbReference>
<dbReference type="GO" id="GO:0001650">
    <property type="term" value="C:fibrillar center"/>
    <property type="evidence" value="ECO:0007669"/>
    <property type="project" value="Ensembl"/>
</dbReference>
<name>A0A5F8GGM2_MONDO</name>
<dbReference type="InterPro" id="IPR048074">
    <property type="entry name" value="RGS22_RGS_fourth"/>
</dbReference>
<proteinExistence type="predicted"/>
<dbReference type="Proteomes" id="UP000002280">
    <property type="component" value="Chromosome 3"/>
</dbReference>
<reference evidence="3" key="2">
    <citation type="submission" date="2025-08" db="UniProtKB">
        <authorList>
            <consortium name="Ensembl"/>
        </authorList>
    </citation>
    <scope>IDENTIFICATION</scope>
</reference>
<dbReference type="STRING" id="13616.ENSMODP00000046326"/>
<reference evidence="3 4" key="1">
    <citation type="journal article" date="2007" name="Nature">
        <title>Genome of the marsupial Monodelphis domestica reveals innovation in non-coding sequences.</title>
        <authorList>
            <person name="Mikkelsen T.S."/>
            <person name="Wakefield M.J."/>
            <person name="Aken B."/>
            <person name="Amemiya C.T."/>
            <person name="Chang J.L."/>
            <person name="Duke S."/>
            <person name="Garber M."/>
            <person name="Gentles A.J."/>
            <person name="Goodstadt L."/>
            <person name="Heger A."/>
            <person name="Jurka J."/>
            <person name="Kamal M."/>
            <person name="Mauceli E."/>
            <person name="Searle S.M."/>
            <person name="Sharpe T."/>
            <person name="Baker M.L."/>
            <person name="Batzer M.A."/>
            <person name="Benos P.V."/>
            <person name="Belov K."/>
            <person name="Clamp M."/>
            <person name="Cook A."/>
            <person name="Cuff J."/>
            <person name="Das R."/>
            <person name="Davidow L."/>
            <person name="Deakin J.E."/>
            <person name="Fazzari M.J."/>
            <person name="Glass J.L."/>
            <person name="Grabherr M."/>
            <person name="Greally J.M."/>
            <person name="Gu W."/>
            <person name="Hore T.A."/>
            <person name="Huttley G.A."/>
            <person name="Kleber M."/>
            <person name="Jirtle R.L."/>
            <person name="Koina E."/>
            <person name="Lee J.T."/>
            <person name="Mahony S."/>
            <person name="Marra M.A."/>
            <person name="Miller R.D."/>
            <person name="Nicholls R.D."/>
            <person name="Oda M."/>
            <person name="Papenfuss A.T."/>
            <person name="Parra Z.E."/>
            <person name="Pollock D.D."/>
            <person name="Ray D.A."/>
            <person name="Schein J.E."/>
            <person name="Speed T.P."/>
            <person name="Thompson K."/>
            <person name="VandeBerg J.L."/>
            <person name="Wade C.M."/>
            <person name="Walker J.A."/>
            <person name="Waters P.D."/>
            <person name="Webber C."/>
            <person name="Weidman J.R."/>
            <person name="Xie X."/>
            <person name="Zody M.C."/>
            <person name="Baldwin J."/>
            <person name="Abdouelleil A."/>
            <person name="Abdulkadir J."/>
            <person name="Abebe A."/>
            <person name="Abera B."/>
            <person name="Abreu J."/>
            <person name="Acer S.C."/>
            <person name="Aftuck L."/>
            <person name="Alexander A."/>
            <person name="An P."/>
            <person name="Anderson E."/>
            <person name="Anderson S."/>
            <person name="Arachi H."/>
            <person name="Azer M."/>
            <person name="Bachantsang P."/>
            <person name="Barry A."/>
            <person name="Bayul T."/>
            <person name="Berlin A."/>
            <person name="Bessette D."/>
            <person name="Bloom T."/>
            <person name="Bloom T."/>
            <person name="Boguslavskiy L."/>
            <person name="Bonnet C."/>
            <person name="Boukhgalter B."/>
            <person name="Bourzgui I."/>
            <person name="Brown A."/>
            <person name="Cahill P."/>
            <person name="Channer S."/>
            <person name="Cheshatsang Y."/>
            <person name="Chuda L."/>
            <person name="Citroen M."/>
            <person name="Collymore A."/>
            <person name="Cooke P."/>
            <person name="Costello M."/>
            <person name="D'Aco K."/>
            <person name="Daza R."/>
            <person name="De Haan G."/>
            <person name="DeGray S."/>
            <person name="DeMaso C."/>
            <person name="Dhargay N."/>
            <person name="Dooley K."/>
            <person name="Dooley E."/>
            <person name="Doricent M."/>
            <person name="Dorje P."/>
            <person name="Dorjee K."/>
            <person name="Dupes A."/>
            <person name="Elong R."/>
            <person name="Falk J."/>
            <person name="Farina A."/>
            <person name="Faro S."/>
            <person name="Ferguson D."/>
            <person name="Fisher S."/>
            <person name="Foley C.D."/>
            <person name="Franke A."/>
            <person name="Friedrich D."/>
            <person name="Gadbois L."/>
            <person name="Gearin G."/>
            <person name="Gearin C.R."/>
            <person name="Giannoukos G."/>
            <person name="Goode T."/>
            <person name="Graham J."/>
            <person name="Grandbois E."/>
            <person name="Grewal S."/>
            <person name="Gyaltsen K."/>
            <person name="Hafez N."/>
            <person name="Hagos B."/>
            <person name="Hall J."/>
            <person name="Henson C."/>
            <person name="Hollinger A."/>
            <person name="Honan T."/>
            <person name="Huard M.D."/>
            <person name="Hughes L."/>
            <person name="Hurhula B."/>
            <person name="Husby M.E."/>
            <person name="Kamat A."/>
            <person name="Kanga B."/>
            <person name="Kashin S."/>
            <person name="Khazanovich D."/>
            <person name="Kisner P."/>
            <person name="Lance K."/>
            <person name="Lara M."/>
            <person name="Lee W."/>
            <person name="Lennon N."/>
            <person name="Letendre F."/>
            <person name="LeVine R."/>
            <person name="Lipovsky A."/>
            <person name="Liu X."/>
            <person name="Liu J."/>
            <person name="Liu S."/>
            <person name="Lokyitsang T."/>
            <person name="Lokyitsang Y."/>
            <person name="Lubonja R."/>
            <person name="Lui A."/>
            <person name="MacDonald P."/>
            <person name="Magnisalis V."/>
            <person name="Maru K."/>
            <person name="Matthews C."/>
            <person name="McCusker W."/>
            <person name="McDonough S."/>
            <person name="Mehta T."/>
            <person name="Meldrim J."/>
            <person name="Meneus L."/>
            <person name="Mihai O."/>
            <person name="Mihalev A."/>
            <person name="Mihova T."/>
            <person name="Mittelman R."/>
            <person name="Mlenga V."/>
            <person name="Montmayeur A."/>
            <person name="Mulrain L."/>
            <person name="Navidi A."/>
            <person name="Naylor J."/>
            <person name="Negash T."/>
            <person name="Nguyen T."/>
            <person name="Nguyen N."/>
            <person name="Nicol R."/>
            <person name="Norbu C."/>
            <person name="Norbu N."/>
            <person name="Novod N."/>
            <person name="O'Neill B."/>
            <person name="Osman S."/>
            <person name="Markiewicz E."/>
            <person name="Oyono O.L."/>
            <person name="Patti C."/>
            <person name="Phunkhang P."/>
            <person name="Pierre F."/>
            <person name="Priest M."/>
            <person name="Raghuraman S."/>
            <person name="Rege F."/>
            <person name="Reyes R."/>
            <person name="Rise C."/>
            <person name="Rogov P."/>
            <person name="Ross K."/>
            <person name="Ryan E."/>
            <person name="Settipalli S."/>
            <person name="Shea T."/>
            <person name="Sherpa N."/>
            <person name="Shi L."/>
            <person name="Shih D."/>
            <person name="Sparrow T."/>
            <person name="Spaulding J."/>
            <person name="Stalker J."/>
            <person name="Stange-Thomann N."/>
            <person name="Stavropoulos S."/>
            <person name="Stone C."/>
            <person name="Strader C."/>
            <person name="Tesfaye S."/>
            <person name="Thomson T."/>
            <person name="Thoulutsang Y."/>
            <person name="Thoulutsang D."/>
            <person name="Topham K."/>
            <person name="Topping I."/>
            <person name="Tsamla T."/>
            <person name="Vassiliev H."/>
            <person name="Vo A."/>
            <person name="Wangchuk T."/>
            <person name="Wangdi T."/>
            <person name="Weiand M."/>
            <person name="Wilkinson J."/>
            <person name="Wilson A."/>
            <person name="Yadav S."/>
            <person name="Young G."/>
            <person name="Yu Q."/>
            <person name="Zembek L."/>
            <person name="Zhong D."/>
            <person name="Zimmer A."/>
            <person name="Zwirko Z."/>
            <person name="Jaffe D.B."/>
            <person name="Alvarez P."/>
            <person name="Brockman W."/>
            <person name="Butler J."/>
            <person name="Chin C."/>
            <person name="Gnerre S."/>
            <person name="MacCallum I."/>
            <person name="Graves J.A."/>
            <person name="Ponting C.P."/>
            <person name="Breen M."/>
            <person name="Samollow P.B."/>
            <person name="Lander E.S."/>
            <person name="Lindblad-Toh K."/>
        </authorList>
    </citation>
    <scope>NUCLEOTIDE SEQUENCE [LARGE SCALE GENOMIC DNA]</scope>
</reference>
<dbReference type="InterPro" id="IPR044926">
    <property type="entry name" value="RGS_subdomain_2"/>
</dbReference>
<feature type="domain" description="RGS" evidence="2">
    <location>
        <begin position="595"/>
        <end position="701"/>
    </location>
</feature>
<sequence>KGDKRLSAVCPLIQPYFYLKKIITFKTFLFQTFSEAIRFNVDYGVFEELKRILHEQKPQNPIYDVVRKEKERCSISVPEKPNGSTKDDTIRINYNIMSLDREQGIRWIKKARLPAFLESDCYFEYRLAKLISQVRWSRSGMNMKVDSFYKPWAPKKTATPPPSIIEDEDELIMKKYYISLGQATVTQTLDWFTMAKQSQHTVTTFSTPSCVLSNEMLDGHKKKDSAVPDSSLEVLDEGSLSIRDTASQALLRIYLERKQEPVKDLKVFFSSIDHFVQSYIRFVTKSAVSTYTQRPYREDEADINFNNVGQIIILENEEVVAERKISDFSPKIKPKEFDENVELVSLCSKPESIGSETRADWCISHNTYDIGTRKEFERFKKFMKGTQGEKYQWLWMDIERLKVLRDPGRQQRHLEKMRKNYLVTGGDCYLTPEVLIKLNLIDGSFWNEPHLRCIQSEIVKPLLQYWGPRFCVTHSYELKNASAVLKFWHSRQDQPRKDIDPFPQMVTLLPLRPKSCIPLVGWTIVLIIVKFVIKIYVCSKCLTLRSKVIRLTSFTDISECLKPRLERRSTYTEEFPVSTLNNGQDALFGSDMQNLLQSLFVENRAGYFFTKFCEQSGNEIWKNSTYFWFDLQNYHQLFYQETLQPFKVCKQAQYLYAMYIAPSATLDIGLEHKRKKEIYMKIDPPFEDLFDVAEEYILLLLLEPWLEMVKSDQNNYGQVEQVKQDRQLDSLYFRQLQALHKETVPKKDDEEDTSDLPDSSIPKQTQLWDKVPEEFRHLDFNYLVNNKLEFEHFRQFLASHSASIDFMCWIDIEQFRRILHQDKKLREAKSTDIKNKYLNKKYFFGPNSPATKEQQDEIMQLAGGWGMILHEQLASSVLLEIQKCVRRRLENMWLPLFLTSEQFAARQKTKLQMANIAEDVTLKRQGEKIGVWKPEESKWLSSSTEIIAFRKALMNPLTAKLFQRYLSLKGDLLGNDVLFWQEVQKFKDLCHSHCDDAIIQNKITTIINCFINSSIPPTLQIDLPFDQAQKIIEHRKELGPYVFREAQMTIFGVLFKYWPGFCEFQSNLTEEKVLSALERRRESKKRQSLGGEESKSKPICHTKQVLVLSAWCYSKYIEALEQERTLLKIQEDLEKKITISNIAGPFLLFCLQKAVLF</sequence>
<dbReference type="SUPFAM" id="SSF48097">
    <property type="entry name" value="Regulator of G-protein signaling, RGS"/>
    <property type="match status" value="4"/>
</dbReference>
<feature type="domain" description="RGS" evidence="2">
    <location>
        <begin position="779"/>
        <end position="903"/>
    </location>
</feature>
<dbReference type="CDD" id="cd08725">
    <property type="entry name" value="RGS_RGS22_4"/>
    <property type="match status" value="1"/>
</dbReference>
<dbReference type="Bgee" id="ENSMODG00000006332">
    <property type="expression patterns" value="Expressed in spermatocyte and 14 other cell types or tissues"/>
</dbReference>
<evidence type="ECO:0000313" key="4">
    <source>
        <dbReference type="Proteomes" id="UP000002280"/>
    </source>
</evidence>
<dbReference type="SMART" id="SM00315">
    <property type="entry name" value="RGS"/>
    <property type="match status" value="2"/>
</dbReference>
<evidence type="ECO:0000313" key="3">
    <source>
        <dbReference type="Ensembl" id="ENSMODP00000046326.1"/>
    </source>
</evidence>
<dbReference type="GeneTree" id="ENSGT00500000044936"/>
<dbReference type="GO" id="GO:0005634">
    <property type="term" value="C:nucleus"/>
    <property type="evidence" value="ECO:0000318"/>
    <property type="project" value="GO_Central"/>
</dbReference>
<dbReference type="InterPro" id="IPR042651">
    <property type="entry name" value="Rgs22"/>
</dbReference>
<organism evidence="3 4">
    <name type="scientific">Monodelphis domestica</name>
    <name type="common">Gray short-tailed opossum</name>
    <dbReference type="NCBI Taxonomy" id="13616"/>
    <lineage>
        <taxon>Eukaryota</taxon>
        <taxon>Metazoa</taxon>
        <taxon>Chordata</taxon>
        <taxon>Craniata</taxon>
        <taxon>Vertebrata</taxon>
        <taxon>Euteleostomi</taxon>
        <taxon>Mammalia</taxon>
        <taxon>Metatheria</taxon>
        <taxon>Didelphimorphia</taxon>
        <taxon>Didelphidae</taxon>
        <taxon>Monodelphis</taxon>
    </lineage>
</organism>
<dbReference type="GO" id="GO:0015629">
    <property type="term" value="C:actin cytoskeleton"/>
    <property type="evidence" value="ECO:0007669"/>
    <property type="project" value="Ensembl"/>
</dbReference>
<dbReference type="PROSITE" id="PS50132">
    <property type="entry name" value="RGS"/>
    <property type="match status" value="3"/>
</dbReference>
<dbReference type="GO" id="GO:0005829">
    <property type="term" value="C:cytosol"/>
    <property type="evidence" value="ECO:0007669"/>
    <property type="project" value="Ensembl"/>
</dbReference>
<dbReference type="AlphaFoldDB" id="A0A5F8GGM2"/>
<dbReference type="InterPro" id="IPR016137">
    <property type="entry name" value="RGS"/>
</dbReference>